<dbReference type="Gene3D" id="3.90.550.10">
    <property type="entry name" value="Spore Coat Polysaccharide Biosynthesis Protein SpsA, Chain A"/>
    <property type="match status" value="1"/>
</dbReference>
<name>A0A379MQ36_9BACT</name>
<evidence type="ECO:0000313" key="3">
    <source>
        <dbReference type="EMBL" id="SUE33834.1"/>
    </source>
</evidence>
<dbReference type="AlphaFoldDB" id="A0A379MQ36"/>
<dbReference type="SUPFAM" id="SSF53448">
    <property type="entry name" value="Nucleotide-diphospho-sugar transferases"/>
    <property type="match status" value="1"/>
</dbReference>
<dbReference type="EMBL" id="UGVL01000001">
    <property type="protein sequence ID" value="SUE33834.1"/>
    <property type="molecule type" value="Genomic_DNA"/>
</dbReference>
<dbReference type="OrthoDB" id="199095at2"/>
<feature type="transmembrane region" description="Helical" evidence="1">
    <location>
        <begin position="316"/>
        <end position="335"/>
    </location>
</feature>
<evidence type="ECO:0000256" key="1">
    <source>
        <dbReference type="SAM" id="Phobius"/>
    </source>
</evidence>
<dbReference type="PANTHER" id="PTHR22916">
    <property type="entry name" value="GLYCOSYLTRANSFERASE"/>
    <property type="match status" value="1"/>
</dbReference>
<protein>
    <submittedName>
        <fullName evidence="3">Chondroitin polymerase</fullName>
    </submittedName>
</protein>
<dbReference type="Proteomes" id="UP000255233">
    <property type="component" value="Unassembled WGS sequence"/>
</dbReference>
<feature type="domain" description="Glycosyltransferase 2-like" evidence="2">
    <location>
        <begin position="4"/>
        <end position="115"/>
    </location>
</feature>
<dbReference type="PANTHER" id="PTHR22916:SF3">
    <property type="entry name" value="UDP-GLCNAC:BETAGAL BETA-1,3-N-ACETYLGLUCOSAMINYLTRANSFERASE-LIKE PROTEIN 1"/>
    <property type="match status" value="1"/>
</dbReference>
<dbReference type="RefSeq" id="WP_027290270.1">
    <property type="nucleotide sequence ID" value="NZ_UGVL01000001.1"/>
</dbReference>
<keyword evidence="1" id="KW-1133">Transmembrane helix</keyword>
<sequence>MKISIVIPVYNVAPWIGACLRSVFAGGRDSAENSLECIVVDDCGTDDSMTTVEALAPEAKQCGISFHIVSHIRNRGQAAARNTGTAVATGDYIFYLDGDDALEPRALASMASVAECADFPDWVQGNYRRVTASGAVKEDTVYFNPAEPVYGSREAVVRNFGRLNFSNATNKLIRLDFIRENGLEFRDGLIYEDALWCMQAYEVVERIATLGQVTYRHNLREGSTMRSAMTRTKMDSLLYIVQYLAGAPRDVNVERQAVTNAVYGMKHLYLSPLGRAYRKRWMAALWETGVQHMETAGAGLQPLSRLVAGAFRFRPLGARLYLSLLLWCYGIFLSFRKQRGKA</sequence>
<dbReference type="InterPro" id="IPR029044">
    <property type="entry name" value="Nucleotide-diphossugar_trans"/>
</dbReference>
<evidence type="ECO:0000313" key="4">
    <source>
        <dbReference type="Proteomes" id="UP000255233"/>
    </source>
</evidence>
<keyword evidence="1" id="KW-0812">Transmembrane</keyword>
<dbReference type="InterPro" id="IPR001173">
    <property type="entry name" value="Glyco_trans_2-like"/>
</dbReference>
<dbReference type="GO" id="GO:0016758">
    <property type="term" value="F:hexosyltransferase activity"/>
    <property type="evidence" value="ECO:0007669"/>
    <property type="project" value="UniProtKB-ARBA"/>
</dbReference>
<organism evidence="3 4">
    <name type="scientific">Rikenella microfusus</name>
    <dbReference type="NCBI Taxonomy" id="28139"/>
    <lineage>
        <taxon>Bacteria</taxon>
        <taxon>Pseudomonadati</taxon>
        <taxon>Bacteroidota</taxon>
        <taxon>Bacteroidia</taxon>
        <taxon>Bacteroidales</taxon>
        <taxon>Rikenellaceae</taxon>
        <taxon>Rikenella</taxon>
    </lineage>
</organism>
<evidence type="ECO:0000259" key="2">
    <source>
        <dbReference type="Pfam" id="PF00535"/>
    </source>
</evidence>
<keyword evidence="1" id="KW-0472">Membrane</keyword>
<accession>A0A379MQ36</accession>
<proteinExistence type="predicted"/>
<reference evidence="3 4" key="1">
    <citation type="submission" date="2018-06" db="EMBL/GenBank/DDBJ databases">
        <authorList>
            <consortium name="Pathogen Informatics"/>
            <person name="Doyle S."/>
        </authorList>
    </citation>
    <scope>NUCLEOTIDE SEQUENCE [LARGE SCALE GENOMIC DNA]</scope>
    <source>
        <strain evidence="3 4">NCTC11190</strain>
    </source>
</reference>
<dbReference type="Pfam" id="PF00535">
    <property type="entry name" value="Glycos_transf_2"/>
    <property type="match status" value="1"/>
</dbReference>
<dbReference type="CDD" id="cd00761">
    <property type="entry name" value="Glyco_tranf_GTA_type"/>
    <property type="match status" value="1"/>
</dbReference>
<keyword evidence="4" id="KW-1185">Reference proteome</keyword>
<dbReference type="PROSITE" id="PS51257">
    <property type="entry name" value="PROKAR_LIPOPROTEIN"/>
    <property type="match status" value="1"/>
</dbReference>
<gene>
    <name evidence="3" type="primary">kfoC_1</name>
    <name evidence="3" type="ORF">NCTC11190_01046</name>
</gene>
<dbReference type="STRING" id="880526.GCA_000427365_00401"/>